<evidence type="ECO:0000256" key="3">
    <source>
        <dbReference type="ARBA" id="ARBA00023027"/>
    </source>
</evidence>
<dbReference type="GO" id="GO:0016616">
    <property type="term" value="F:oxidoreductase activity, acting on the CH-OH group of donors, NAD or NADP as acceptor"/>
    <property type="evidence" value="ECO:0007669"/>
    <property type="project" value="InterPro"/>
</dbReference>
<comment type="caution">
    <text evidence="7">The sequence shown here is derived from an EMBL/GenBank/DDBJ whole genome shotgun (WGS) entry which is preliminary data.</text>
</comment>
<keyword evidence="3" id="KW-0520">NAD</keyword>
<dbReference type="AlphaFoldDB" id="A0A4R2R2W2"/>
<evidence type="ECO:0000259" key="5">
    <source>
        <dbReference type="Pfam" id="PF00389"/>
    </source>
</evidence>
<evidence type="ECO:0000259" key="6">
    <source>
        <dbReference type="Pfam" id="PF02826"/>
    </source>
</evidence>
<feature type="domain" description="D-isomer specific 2-hydroxyacid dehydrogenase NAD-binding" evidence="6">
    <location>
        <begin position="104"/>
        <end position="288"/>
    </location>
</feature>
<evidence type="ECO:0000256" key="2">
    <source>
        <dbReference type="ARBA" id="ARBA00023002"/>
    </source>
</evidence>
<dbReference type="EMBL" id="SLXQ01000001">
    <property type="protein sequence ID" value="TCP57112.1"/>
    <property type="molecule type" value="Genomic_DNA"/>
</dbReference>
<dbReference type="InterPro" id="IPR036291">
    <property type="entry name" value="NAD(P)-bd_dom_sf"/>
</dbReference>
<dbReference type="SUPFAM" id="SSF52283">
    <property type="entry name" value="Formate/glycerate dehydrogenase catalytic domain-like"/>
    <property type="match status" value="1"/>
</dbReference>
<proteinExistence type="inferred from homology"/>
<dbReference type="PROSITE" id="PS00671">
    <property type="entry name" value="D_2_HYDROXYACID_DH_3"/>
    <property type="match status" value="1"/>
</dbReference>
<dbReference type="OrthoDB" id="117809at2"/>
<dbReference type="Proteomes" id="UP000294911">
    <property type="component" value="Unassembled WGS sequence"/>
</dbReference>
<dbReference type="InterPro" id="IPR029753">
    <property type="entry name" value="D-isomer_DH_CS"/>
</dbReference>
<dbReference type="Pfam" id="PF00389">
    <property type="entry name" value="2-Hacid_dh"/>
    <property type="match status" value="1"/>
</dbReference>
<evidence type="ECO:0000313" key="8">
    <source>
        <dbReference type="Proteomes" id="UP000294911"/>
    </source>
</evidence>
<accession>A0A4R2R2W2</accession>
<protein>
    <submittedName>
        <fullName evidence="7">D-3-phosphoglycerate dehydrogenase</fullName>
    </submittedName>
</protein>
<dbReference type="PANTHER" id="PTHR42789:SF1">
    <property type="entry name" value="D-ISOMER SPECIFIC 2-HYDROXYACID DEHYDROGENASE FAMILY PROTEIN (AFU_ORTHOLOGUE AFUA_6G10090)"/>
    <property type="match status" value="1"/>
</dbReference>
<gene>
    <name evidence="7" type="ORF">EV191_1011064</name>
</gene>
<dbReference type="SUPFAM" id="SSF51735">
    <property type="entry name" value="NAD(P)-binding Rossmann-fold domains"/>
    <property type="match status" value="1"/>
</dbReference>
<reference evidence="7 8" key="1">
    <citation type="submission" date="2019-03" db="EMBL/GenBank/DDBJ databases">
        <title>Genomic Encyclopedia of Type Strains, Phase IV (KMG-IV): sequencing the most valuable type-strain genomes for metagenomic binning, comparative biology and taxonomic classification.</title>
        <authorList>
            <person name="Goeker M."/>
        </authorList>
    </citation>
    <scope>NUCLEOTIDE SEQUENCE [LARGE SCALE GENOMIC DNA]</scope>
    <source>
        <strain evidence="7 8">DSM 45765</strain>
    </source>
</reference>
<dbReference type="GO" id="GO:0051287">
    <property type="term" value="F:NAD binding"/>
    <property type="evidence" value="ECO:0007669"/>
    <property type="project" value="InterPro"/>
</dbReference>
<feature type="domain" description="D-isomer specific 2-hydroxyacid dehydrogenase catalytic" evidence="5">
    <location>
        <begin position="3"/>
        <end position="319"/>
    </location>
</feature>
<name>A0A4R2R2W2_9PSEU</name>
<evidence type="ECO:0000256" key="1">
    <source>
        <dbReference type="ARBA" id="ARBA00005854"/>
    </source>
</evidence>
<dbReference type="InterPro" id="IPR006140">
    <property type="entry name" value="D-isomer_DH_NAD-bd"/>
</dbReference>
<dbReference type="PANTHER" id="PTHR42789">
    <property type="entry name" value="D-ISOMER SPECIFIC 2-HYDROXYACID DEHYDROGENASE FAMILY PROTEIN (AFU_ORTHOLOGUE AFUA_6G10090)"/>
    <property type="match status" value="1"/>
</dbReference>
<evidence type="ECO:0000256" key="4">
    <source>
        <dbReference type="RuleBase" id="RU003719"/>
    </source>
</evidence>
<sequence>MRILVADAFPAASLAELADGGHEYEYQPDTTADQLAERLTGYDVLVVRSTKVTAATIETAESLRLIIRAGSGTNTIDCAAAAERGIYVCNVPGRNAVAVAELTFGLLLALDRNIPDNVIDLRAGRWDKKRYSRANGILGRRIGVVGLGQIGLAFAERAAAFGAKVYAVAKAERDTESARRAAGAGIEFVSDLDELARTCDVLSFHLPAAENTRQLINRDLLAKVPAGALILNTSRGELVDEDALIEAMETKGVRAGLDVYADEPGTATGQIESRLAKHPNVYGTHHIGASTEQAQQAVADEVVRMIGAFTQGAPPHCVNLAALDAAQLAAAGSGGAP</sequence>
<dbReference type="InterPro" id="IPR006139">
    <property type="entry name" value="D-isomer_2_OHA_DH_cat_dom"/>
</dbReference>
<keyword evidence="2 4" id="KW-0560">Oxidoreductase</keyword>
<comment type="similarity">
    <text evidence="1 4">Belongs to the D-isomer specific 2-hydroxyacid dehydrogenase family.</text>
</comment>
<keyword evidence="8" id="KW-1185">Reference proteome</keyword>
<dbReference type="Pfam" id="PF02826">
    <property type="entry name" value="2-Hacid_dh_C"/>
    <property type="match status" value="1"/>
</dbReference>
<dbReference type="InterPro" id="IPR050857">
    <property type="entry name" value="D-2-hydroxyacid_DH"/>
</dbReference>
<dbReference type="RefSeq" id="WP_132875630.1">
    <property type="nucleotide sequence ID" value="NZ_SLXQ01000001.1"/>
</dbReference>
<organism evidence="7 8">
    <name type="scientific">Tamaricihabitans halophyticus</name>
    <dbReference type="NCBI Taxonomy" id="1262583"/>
    <lineage>
        <taxon>Bacteria</taxon>
        <taxon>Bacillati</taxon>
        <taxon>Actinomycetota</taxon>
        <taxon>Actinomycetes</taxon>
        <taxon>Pseudonocardiales</taxon>
        <taxon>Pseudonocardiaceae</taxon>
        <taxon>Tamaricihabitans</taxon>
    </lineage>
</organism>
<evidence type="ECO:0000313" key="7">
    <source>
        <dbReference type="EMBL" id="TCP57112.1"/>
    </source>
</evidence>
<dbReference type="Gene3D" id="3.40.50.720">
    <property type="entry name" value="NAD(P)-binding Rossmann-like Domain"/>
    <property type="match status" value="2"/>
</dbReference>